<organism evidence="1 2">
    <name type="scientific">Paenibacillus silagei</name>
    <dbReference type="NCBI Taxonomy" id="1670801"/>
    <lineage>
        <taxon>Bacteria</taxon>
        <taxon>Bacillati</taxon>
        <taxon>Bacillota</taxon>
        <taxon>Bacilli</taxon>
        <taxon>Bacillales</taxon>
        <taxon>Paenibacillaceae</taxon>
        <taxon>Paenibacillus</taxon>
    </lineage>
</organism>
<reference evidence="1 2" key="1">
    <citation type="submission" date="2021-03" db="EMBL/GenBank/DDBJ databases">
        <title>Genomic Encyclopedia of Type Strains, Phase IV (KMG-IV): sequencing the most valuable type-strain genomes for metagenomic binning, comparative biology and taxonomic classification.</title>
        <authorList>
            <person name="Goeker M."/>
        </authorList>
    </citation>
    <scope>NUCLEOTIDE SEQUENCE [LARGE SCALE GENOMIC DNA]</scope>
    <source>
        <strain evidence="1 2">DSM 101953</strain>
    </source>
</reference>
<evidence type="ECO:0000313" key="2">
    <source>
        <dbReference type="Proteomes" id="UP000773462"/>
    </source>
</evidence>
<comment type="caution">
    <text evidence="1">The sequence shown here is derived from an EMBL/GenBank/DDBJ whole genome shotgun (WGS) entry which is preliminary data.</text>
</comment>
<gene>
    <name evidence="1" type="ORF">J2Z70_003562</name>
</gene>
<keyword evidence="2" id="KW-1185">Reference proteome</keyword>
<dbReference type="EMBL" id="JAGGLV010000011">
    <property type="protein sequence ID" value="MBP2113402.1"/>
    <property type="molecule type" value="Genomic_DNA"/>
</dbReference>
<evidence type="ECO:0000313" key="1">
    <source>
        <dbReference type="EMBL" id="MBP2113402.1"/>
    </source>
</evidence>
<proteinExistence type="predicted"/>
<sequence length="162" mass="18271">MRKGKGFLILRILVAVLPMVLLIQNYGTTIRIWLIPVTTTIGQVAPALPNKKITTLTFIPGNDAESEFKIKGEDHLSDLITRLSNLQVKEKTKSDQKGADPFDSIFLDVQGSIRVMLDVSEDKKELLLLKVSKDNTTSRWYSVLNQEEMKQIVSLIMAKRTD</sequence>
<protein>
    <submittedName>
        <fullName evidence="1">Uncharacterized protein</fullName>
    </submittedName>
</protein>
<accession>A0ABS4NTL5</accession>
<name>A0ABS4NTL5_9BACL</name>
<dbReference type="RefSeq" id="WP_209875406.1">
    <property type="nucleotide sequence ID" value="NZ_JAGGLV010000011.1"/>
</dbReference>
<dbReference type="Proteomes" id="UP000773462">
    <property type="component" value="Unassembled WGS sequence"/>
</dbReference>